<proteinExistence type="predicted"/>
<accession>A0A7S3IXQ4</accession>
<gene>
    <name evidence="1" type="ORF">SINC0208_LOCUS15277</name>
</gene>
<sequence>MAAHLGQGTLLGLDLDGLECFDIFWNLTELLGNRYFSFLLHFVELGLDLLHIGTLLNELKSVLQALLESPGTLIVVDREHLELLESGVISDGFSLGFKLFHQNGLNG</sequence>
<dbReference type="AlphaFoldDB" id="A0A7S3IXQ4"/>
<dbReference type="EMBL" id="HBIH01037931">
    <property type="protein sequence ID" value="CAE0334638.1"/>
    <property type="molecule type" value="Transcribed_RNA"/>
</dbReference>
<organism evidence="1">
    <name type="scientific">Strombidium inclinatum</name>
    <dbReference type="NCBI Taxonomy" id="197538"/>
    <lineage>
        <taxon>Eukaryota</taxon>
        <taxon>Sar</taxon>
        <taxon>Alveolata</taxon>
        <taxon>Ciliophora</taxon>
        <taxon>Intramacronucleata</taxon>
        <taxon>Spirotrichea</taxon>
        <taxon>Oligotrichia</taxon>
        <taxon>Strombidiidae</taxon>
        <taxon>Strombidium</taxon>
    </lineage>
</organism>
<protein>
    <submittedName>
        <fullName evidence="1">Uncharacterized protein</fullName>
    </submittedName>
</protein>
<evidence type="ECO:0000313" key="1">
    <source>
        <dbReference type="EMBL" id="CAE0334638.1"/>
    </source>
</evidence>
<reference evidence="1" key="1">
    <citation type="submission" date="2021-01" db="EMBL/GenBank/DDBJ databases">
        <authorList>
            <person name="Corre E."/>
            <person name="Pelletier E."/>
            <person name="Niang G."/>
            <person name="Scheremetjew M."/>
            <person name="Finn R."/>
            <person name="Kale V."/>
            <person name="Holt S."/>
            <person name="Cochrane G."/>
            <person name="Meng A."/>
            <person name="Brown T."/>
            <person name="Cohen L."/>
        </authorList>
    </citation>
    <scope>NUCLEOTIDE SEQUENCE</scope>
    <source>
        <strain evidence="1">S3</strain>
    </source>
</reference>
<name>A0A7S3IXQ4_9SPIT</name>